<dbReference type="GO" id="GO:0005762">
    <property type="term" value="C:mitochondrial large ribosomal subunit"/>
    <property type="evidence" value="ECO:0007669"/>
    <property type="project" value="TreeGrafter"/>
</dbReference>
<dbReference type="eggNOG" id="KOG3331">
    <property type="taxonomic scope" value="Eukaryota"/>
</dbReference>
<dbReference type="HOGENOM" id="CLU_098041_0_0_1"/>
<evidence type="ECO:0000313" key="9">
    <source>
        <dbReference type="EMBL" id="EGN92143.1"/>
    </source>
</evidence>
<dbReference type="STRING" id="936435.F8QHU7"/>
<evidence type="ECO:0000256" key="4">
    <source>
        <dbReference type="ARBA" id="ARBA00023128"/>
    </source>
</evidence>
<evidence type="ECO:0000256" key="3">
    <source>
        <dbReference type="ARBA" id="ARBA00022980"/>
    </source>
</evidence>
<dbReference type="InterPro" id="IPR010729">
    <property type="entry name" value="Ribosomal_uL29_mit"/>
</dbReference>
<dbReference type="AlphaFoldDB" id="F8QHU7"/>
<dbReference type="GO" id="GO:0032543">
    <property type="term" value="P:mitochondrial translation"/>
    <property type="evidence" value="ECO:0007669"/>
    <property type="project" value="TreeGrafter"/>
</dbReference>
<dbReference type="Proteomes" id="UP000008063">
    <property type="component" value="Unassembled WGS sequence"/>
</dbReference>
<evidence type="ECO:0000256" key="1">
    <source>
        <dbReference type="ARBA" id="ARBA00004173"/>
    </source>
</evidence>
<evidence type="ECO:0000256" key="6">
    <source>
        <dbReference type="ARBA" id="ARBA00035289"/>
    </source>
</evidence>
<protein>
    <recommendedName>
        <fullName evidence="6">Large ribosomal subunit protein uL29m</fullName>
    </recommendedName>
    <alternativeName>
        <fullName evidence="7">54S ribosomal protein L4, mitochondrial</fullName>
    </alternativeName>
</protein>
<proteinExistence type="inferred from homology"/>
<feature type="compositionally biased region" description="Low complexity" evidence="8">
    <location>
        <begin position="227"/>
        <end position="248"/>
    </location>
</feature>
<dbReference type="OrthoDB" id="270763at2759"/>
<comment type="similarity">
    <text evidence="2">Belongs to the universal ribosomal protein uL29 family.</text>
</comment>
<dbReference type="PANTHER" id="PTHR21183">
    <property type="entry name" value="RIBOSOMAL PROTEIN L47, MITOCHONDRIAL-RELATED"/>
    <property type="match status" value="1"/>
</dbReference>
<dbReference type="InParanoid" id="F8QHU7"/>
<evidence type="ECO:0000313" key="10">
    <source>
        <dbReference type="Proteomes" id="UP000008063"/>
    </source>
</evidence>
<dbReference type="SUPFAM" id="SSF46561">
    <property type="entry name" value="Ribosomal protein L29 (L29p)"/>
    <property type="match status" value="1"/>
</dbReference>
<evidence type="ECO:0000256" key="5">
    <source>
        <dbReference type="ARBA" id="ARBA00023274"/>
    </source>
</evidence>
<keyword evidence="4" id="KW-0496">Mitochondrion</keyword>
<sequence>MFSVLRAVRPLRSLQQVRWNSNEVPLINPAEMIAAPDLKYHRKGQLRKQLDVEVDPGHGLWAFFRKKEINGSTQYETIEPRDAIAEDTGRSWKAVELRRKSFKDLHTLWYLVLKERNLLATQREEGRRIGVSNPGALAATTKMHQCRKTMARIKFVINERRLVFEKHAEALKFVKTEIAVEPSQKTRAAPRTRAERMKVKRRSGMRGSAITTESLPPSLPAATPKAKSSSTPSDLSSHSSTKSPSSHL</sequence>
<dbReference type="EMBL" id="GL945513">
    <property type="protein sequence ID" value="EGN92143.1"/>
    <property type="molecule type" value="Genomic_DNA"/>
</dbReference>
<dbReference type="GO" id="GO:0003735">
    <property type="term" value="F:structural constituent of ribosome"/>
    <property type="evidence" value="ECO:0007669"/>
    <property type="project" value="InterPro"/>
</dbReference>
<organism evidence="10">
    <name type="scientific">Serpula lacrymans var. lacrymans (strain S7.3)</name>
    <name type="common">Dry rot fungus</name>
    <dbReference type="NCBI Taxonomy" id="936435"/>
    <lineage>
        <taxon>Eukaryota</taxon>
        <taxon>Fungi</taxon>
        <taxon>Dikarya</taxon>
        <taxon>Basidiomycota</taxon>
        <taxon>Agaricomycotina</taxon>
        <taxon>Agaricomycetes</taxon>
        <taxon>Agaricomycetidae</taxon>
        <taxon>Boletales</taxon>
        <taxon>Coniophorineae</taxon>
        <taxon>Serpulaceae</taxon>
        <taxon>Serpula</taxon>
    </lineage>
</organism>
<keyword evidence="5" id="KW-0687">Ribonucleoprotein</keyword>
<gene>
    <name evidence="9" type="ORF">SERLA73DRAFT_191585</name>
</gene>
<accession>F8QHU7</accession>
<name>F8QHU7_SERL3</name>
<dbReference type="Pfam" id="PF06984">
    <property type="entry name" value="MRP-L47"/>
    <property type="match status" value="1"/>
</dbReference>
<evidence type="ECO:0000256" key="7">
    <source>
        <dbReference type="ARBA" id="ARBA00035399"/>
    </source>
</evidence>
<dbReference type="PANTHER" id="PTHR21183:SF18">
    <property type="entry name" value="LARGE RIBOSOMAL SUBUNIT PROTEIN UL29M"/>
    <property type="match status" value="1"/>
</dbReference>
<dbReference type="InterPro" id="IPR038340">
    <property type="entry name" value="MRP-L47_sf"/>
</dbReference>
<feature type="region of interest" description="Disordered" evidence="8">
    <location>
        <begin position="181"/>
        <end position="248"/>
    </location>
</feature>
<comment type="subcellular location">
    <subcellularLocation>
        <location evidence="1">Mitochondrion</location>
    </subcellularLocation>
</comment>
<dbReference type="Gene3D" id="6.10.330.20">
    <property type="match status" value="1"/>
</dbReference>
<evidence type="ECO:0000256" key="8">
    <source>
        <dbReference type="SAM" id="MobiDB-lite"/>
    </source>
</evidence>
<keyword evidence="3" id="KW-0689">Ribosomal protein</keyword>
<dbReference type="InterPro" id="IPR036049">
    <property type="entry name" value="Ribosomal_uL29_sf"/>
</dbReference>
<keyword evidence="10" id="KW-1185">Reference proteome</keyword>
<evidence type="ECO:0000256" key="2">
    <source>
        <dbReference type="ARBA" id="ARBA00009254"/>
    </source>
</evidence>
<reference evidence="10" key="1">
    <citation type="journal article" date="2011" name="Science">
        <title>The plant cell wall-decomposing machinery underlies the functional diversity of forest fungi.</title>
        <authorList>
            <person name="Eastwood D.C."/>
            <person name="Floudas D."/>
            <person name="Binder M."/>
            <person name="Majcherczyk A."/>
            <person name="Schneider P."/>
            <person name="Aerts A."/>
            <person name="Asiegbu F.O."/>
            <person name="Baker S.E."/>
            <person name="Barry K."/>
            <person name="Bendiksby M."/>
            <person name="Blumentritt M."/>
            <person name="Coutinho P.M."/>
            <person name="Cullen D."/>
            <person name="de Vries R.P."/>
            <person name="Gathman A."/>
            <person name="Goodell B."/>
            <person name="Henrissat B."/>
            <person name="Ihrmark K."/>
            <person name="Kauserud H."/>
            <person name="Kohler A."/>
            <person name="LaButti K."/>
            <person name="Lapidus A."/>
            <person name="Lavin J.L."/>
            <person name="Lee Y.-H."/>
            <person name="Lindquist E."/>
            <person name="Lilly W."/>
            <person name="Lucas S."/>
            <person name="Morin E."/>
            <person name="Murat C."/>
            <person name="Oguiza J.A."/>
            <person name="Park J."/>
            <person name="Pisabarro A.G."/>
            <person name="Riley R."/>
            <person name="Rosling A."/>
            <person name="Salamov A."/>
            <person name="Schmidt O."/>
            <person name="Schmutz J."/>
            <person name="Skrede I."/>
            <person name="Stenlid J."/>
            <person name="Wiebenga A."/>
            <person name="Xie X."/>
            <person name="Kuees U."/>
            <person name="Hibbett D.S."/>
            <person name="Hoffmeister D."/>
            <person name="Hoegberg N."/>
            <person name="Martin F."/>
            <person name="Grigoriev I.V."/>
            <person name="Watkinson S.C."/>
        </authorList>
    </citation>
    <scope>NUCLEOTIDE SEQUENCE [LARGE SCALE GENOMIC DNA]</scope>
    <source>
        <strain evidence="10">strain S7.3</strain>
    </source>
</reference>